<dbReference type="GO" id="GO:0015344">
    <property type="term" value="F:siderophore uptake transmembrane transporter activity"/>
    <property type="evidence" value="ECO:0007669"/>
    <property type="project" value="TreeGrafter"/>
</dbReference>
<dbReference type="PANTHER" id="PTHR32552:SF68">
    <property type="entry name" value="FERRICHROME OUTER MEMBRANE TRANSPORTER_PHAGE RECEPTOR"/>
    <property type="match status" value="1"/>
</dbReference>
<evidence type="ECO:0000256" key="21">
    <source>
        <dbReference type="SAM" id="MobiDB-lite"/>
    </source>
</evidence>
<keyword evidence="11" id="KW-0406">Ion transport</keyword>
<evidence type="ECO:0000256" key="17">
    <source>
        <dbReference type="ARBA" id="ARBA00056786"/>
    </source>
</evidence>
<dbReference type="Gene3D" id="2.40.170.20">
    <property type="entry name" value="TonB-dependent receptor, beta-barrel domain"/>
    <property type="match status" value="1"/>
</dbReference>
<evidence type="ECO:0000313" key="24">
    <source>
        <dbReference type="EMBL" id="ONM44452.1"/>
    </source>
</evidence>
<evidence type="ECO:0000256" key="5">
    <source>
        <dbReference type="ARBA" id="ARBA00022496"/>
    </source>
</evidence>
<accession>A0A1S8DIJ4</accession>
<keyword evidence="15 24" id="KW-0675">Receptor</keyword>
<dbReference type="InterPro" id="IPR039426">
    <property type="entry name" value="TonB-dep_rcpt-like"/>
</dbReference>
<dbReference type="AlphaFoldDB" id="A0A1S8DIJ4"/>
<keyword evidence="12 20" id="KW-0798">TonB box</keyword>
<dbReference type="InterPro" id="IPR037066">
    <property type="entry name" value="Plug_dom_sf"/>
</dbReference>
<dbReference type="GO" id="GO:0015675">
    <property type="term" value="P:nickel cation transport"/>
    <property type="evidence" value="ECO:0007669"/>
    <property type="project" value="UniProtKB-KW"/>
</dbReference>
<gene>
    <name evidence="24" type="ORF">BXT89_07650</name>
</gene>
<dbReference type="OrthoDB" id="127311at2"/>
<dbReference type="FunFam" id="2.40.170.20:FF:000005">
    <property type="entry name" value="TonB-dependent siderophore receptor"/>
    <property type="match status" value="1"/>
</dbReference>
<organism evidence="24 25">
    <name type="scientific">Halopseudomonas pachastrellae</name>
    <dbReference type="NCBI Taxonomy" id="254161"/>
    <lineage>
        <taxon>Bacteria</taxon>
        <taxon>Pseudomonadati</taxon>
        <taxon>Pseudomonadota</taxon>
        <taxon>Gammaproteobacteria</taxon>
        <taxon>Pseudomonadales</taxon>
        <taxon>Pseudomonadaceae</taxon>
        <taxon>Halopseudomonas</taxon>
    </lineage>
</organism>
<keyword evidence="14 19" id="KW-0472">Membrane</keyword>
<dbReference type="Gene3D" id="3.55.50.30">
    <property type="match status" value="1"/>
</dbReference>
<keyword evidence="9" id="KW-0862">Zinc</keyword>
<dbReference type="SMART" id="SM00965">
    <property type="entry name" value="STN"/>
    <property type="match status" value="1"/>
</dbReference>
<feature type="chain" id="PRO_5010575304" description="Metal-pseudopaline receptor CntO" evidence="22">
    <location>
        <begin position="30"/>
        <end position="791"/>
    </location>
</feature>
<comment type="subcellular location">
    <subcellularLocation>
        <location evidence="1 19">Cell outer membrane</location>
        <topology evidence="1 19">Multi-pass membrane protein</topology>
    </subcellularLocation>
</comment>
<keyword evidence="25" id="KW-1185">Reference proteome</keyword>
<keyword evidence="7 19" id="KW-0812">Transmembrane</keyword>
<sequence>MQQRPSSLRCATALCLAIASASLALPTSAAEPTSTVLSGLNIPAGPLSQSLSAFAQASGITLSYSPQLVQGLRSNGLQGAISVEAALDSLLGGTGLTARRGNAGYVIVDATDDGSALLAPIDVEGVAPNQTGVAPVAGYHASVSRTATKTDTPLLETAQGVSVVTAEQISDRKPVSIEEAVAYTAGVSVGAAGLDPRFDQVRIRGYAATTNADYLDGLRQANSGWLSYFSSEPFSLERIEILKGPASVLYGQISPGGMVNRVSKRPSEDAVQQVELQAGSNSHLQGQFDIGGRLDAEGNVLYRLVGVAREADTDIEQVPNDIALLAPSLTWRINEQTDLTLLAQYQDRETAGSPRPYQNGDVLTDFWPGDEDFDKLEQEQAQLGYEFEHRFNETFSVQQNVRYGHTDTTNQYTGSSLQSGSTTILDRTAYGVYEQMNTVTTDTRLTSRFSTGAMDHTLLTGLDYAWLDFDVEYTLGSAPSIDMSNPDHSQSIPRPSTVLVDQSGTSHRSGVYVQDQIALDNWRLSAGLRQDWANTEKTNNLTGVKTKTHDDQTTGQIGVLYLFDSGIAPYFSYAQSFLPQTGSDRFGNDFKPTEGEQFELGVKYQPPGTSTLLTASLYHLVQSNSLTRDLTDSTGSFSTQSGEETSQGLELEAVSDLTNDLRMLASYSYNRAEVTESNDGDEGNTPILTPEHLASLWLDYTLPSGMLQGLGVSGGVRYSGSSYADAANTSKNEAYTLVDLGAHYDLRGSLDGIRLAVNAKNLTDKKYLSCEGSYCYRGAGRSLIGSVSYRW</sequence>
<feature type="signal peptide" evidence="22">
    <location>
        <begin position="1"/>
        <end position="29"/>
    </location>
</feature>
<evidence type="ECO:0000256" key="20">
    <source>
        <dbReference type="RuleBase" id="RU003357"/>
    </source>
</evidence>
<keyword evidence="4 19" id="KW-1134">Transmembrane beta strand</keyword>
<dbReference type="InterPro" id="IPR011662">
    <property type="entry name" value="Secretin/TonB_short_N"/>
</dbReference>
<dbReference type="GO" id="GO:0006829">
    <property type="term" value="P:zinc ion transport"/>
    <property type="evidence" value="ECO:0007669"/>
    <property type="project" value="UniProtKB-KW"/>
</dbReference>
<evidence type="ECO:0000256" key="1">
    <source>
        <dbReference type="ARBA" id="ARBA00004571"/>
    </source>
</evidence>
<dbReference type="Proteomes" id="UP000242847">
    <property type="component" value="Unassembled WGS sequence"/>
</dbReference>
<comment type="similarity">
    <text evidence="2 19 20">Belongs to the TonB-dependent receptor family.</text>
</comment>
<dbReference type="InterPro" id="IPR010105">
    <property type="entry name" value="TonB_sidphr_rcpt"/>
</dbReference>
<evidence type="ECO:0000256" key="14">
    <source>
        <dbReference type="ARBA" id="ARBA00023136"/>
    </source>
</evidence>
<evidence type="ECO:0000256" key="13">
    <source>
        <dbReference type="ARBA" id="ARBA00023112"/>
    </source>
</evidence>
<dbReference type="NCBIfam" id="TIGR01783">
    <property type="entry name" value="TonB-siderophor"/>
    <property type="match status" value="1"/>
</dbReference>
<evidence type="ECO:0000256" key="22">
    <source>
        <dbReference type="SAM" id="SignalP"/>
    </source>
</evidence>
<keyword evidence="16 19" id="KW-0998">Cell outer membrane</keyword>
<evidence type="ECO:0000256" key="18">
    <source>
        <dbReference type="ARBA" id="ARBA00072467"/>
    </source>
</evidence>
<evidence type="ECO:0000256" key="6">
    <source>
        <dbReference type="ARBA" id="ARBA00022596"/>
    </source>
</evidence>
<evidence type="ECO:0000259" key="23">
    <source>
        <dbReference type="SMART" id="SM00965"/>
    </source>
</evidence>
<keyword evidence="10" id="KW-0408">Iron</keyword>
<dbReference type="PANTHER" id="PTHR32552">
    <property type="entry name" value="FERRICHROME IRON RECEPTOR-RELATED"/>
    <property type="match status" value="1"/>
</dbReference>
<comment type="function">
    <text evidence="17">Transports the metallophore pseudopaline, which is involved in the acquisition of nickel and zinc, and thus enables bacterial growth inside the host, where metal access is limited. Is probably involved in the import of pseudopaline-metal complexes.</text>
</comment>
<evidence type="ECO:0000256" key="10">
    <source>
        <dbReference type="ARBA" id="ARBA00023004"/>
    </source>
</evidence>
<dbReference type="GO" id="GO:0015891">
    <property type="term" value="P:siderophore transport"/>
    <property type="evidence" value="ECO:0007669"/>
    <property type="project" value="InterPro"/>
</dbReference>
<evidence type="ECO:0000256" key="2">
    <source>
        <dbReference type="ARBA" id="ARBA00009810"/>
    </source>
</evidence>
<evidence type="ECO:0000256" key="11">
    <source>
        <dbReference type="ARBA" id="ARBA00023065"/>
    </source>
</evidence>
<proteinExistence type="inferred from homology"/>
<evidence type="ECO:0000256" key="15">
    <source>
        <dbReference type="ARBA" id="ARBA00023170"/>
    </source>
</evidence>
<dbReference type="GO" id="GO:0009279">
    <property type="term" value="C:cell outer membrane"/>
    <property type="evidence" value="ECO:0007669"/>
    <property type="project" value="UniProtKB-SubCell"/>
</dbReference>
<feature type="domain" description="Secretin/TonB short N-terminal" evidence="23">
    <location>
        <begin position="60"/>
        <end position="110"/>
    </location>
</feature>
<evidence type="ECO:0000256" key="9">
    <source>
        <dbReference type="ARBA" id="ARBA00022906"/>
    </source>
</evidence>
<dbReference type="InterPro" id="IPR000531">
    <property type="entry name" value="Beta-barrel_TonB"/>
</dbReference>
<feature type="region of interest" description="Disordered" evidence="21">
    <location>
        <begin position="482"/>
        <end position="503"/>
    </location>
</feature>
<evidence type="ECO:0000256" key="16">
    <source>
        <dbReference type="ARBA" id="ARBA00023237"/>
    </source>
</evidence>
<keyword evidence="6" id="KW-0533">Nickel</keyword>
<keyword evidence="9" id="KW-0864">Zinc transport</keyword>
<dbReference type="PROSITE" id="PS52016">
    <property type="entry name" value="TONB_DEPENDENT_REC_3"/>
    <property type="match status" value="1"/>
</dbReference>
<evidence type="ECO:0000256" key="3">
    <source>
        <dbReference type="ARBA" id="ARBA00022448"/>
    </source>
</evidence>
<dbReference type="Pfam" id="PF07715">
    <property type="entry name" value="Plug"/>
    <property type="match status" value="1"/>
</dbReference>
<protein>
    <recommendedName>
        <fullName evidence="18">Metal-pseudopaline receptor CntO</fullName>
    </recommendedName>
</protein>
<reference evidence="24 25" key="1">
    <citation type="submission" date="2017-01" db="EMBL/GenBank/DDBJ databases">
        <title>Draft genome sequence of Pseudomonas pachastrellae type strain CCUG 46540T from a deep sea.</title>
        <authorList>
            <person name="Gomila M."/>
            <person name="Mulet M."/>
            <person name="Lalucat J."/>
            <person name="Garcia-Valdes E."/>
        </authorList>
    </citation>
    <scope>NUCLEOTIDE SEQUENCE [LARGE SCALE GENOMIC DNA]</scope>
    <source>
        <strain evidence="24 25">CCUG 46540</strain>
    </source>
</reference>
<keyword evidence="13" id="KW-0921">Nickel transport</keyword>
<keyword evidence="8 22" id="KW-0732">Signal</keyword>
<keyword evidence="3 19" id="KW-0813">Transport</keyword>
<dbReference type="InterPro" id="IPR036942">
    <property type="entry name" value="Beta-barrel_TonB_sf"/>
</dbReference>
<evidence type="ECO:0000256" key="4">
    <source>
        <dbReference type="ARBA" id="ARBA00022452"/>
    </source>
</evidence>
<dbReference type="RefSeq" id="WP_083726332.1">
    <property type="nucleotide sequence ID" value="NZ_FOUD01000021.1"/>
</dbReference>
<evidence type="ECO:0000256" key="8">
    <source>
        <dbReference type="ARBA" id="ARBA00022729"/>
    </source>
</evidence>
<dbReference type="FunFam" id="2.170.130.10:FF:000001">
    <property type="entry name" value="Catecholate siderophore TonB-dependent receptor"/>
    <property type="match status" value="1"/>
</dbReference>
<evidence type="ECO:0000313" key="25">
    <source>
        <dbReference type="Proteomes" id="UP000242847"/>
    </source>
</evidence>
<dbReference type="InterPro" id="IPR012910">
    <property type="entry name" value="Plug_dom"/>
</dbReference>
<name>A0A1S8DIJ4_9GAMM</name>
<evidence type="ECO:0000256" key="7">
    <source>
        <dbReference type="ARBA" id="ARBA00022692"/>
    </source>
</evidence>
<dbReference type="Gene3D" id="2.170.130.10">
    <property type="entry name" value="TonB-dependent receptor, plug domain"/>
    <property type="match status" value="1"/>
</dbReference>
<dbReference type="STRING" id="254161.SAMN05216256_12135"/>
<dbReference type="EMBL" id="MUBC01000013">
    <property type="protein sequence ID" value="ONM44452.1"/>
    <property type="molecule type" value="Genomic_DNA"/>
</dbReference>
<evidence type="ECO:0000256" key="12">
    <source>
        <dbReference type="ARBA" id="ARBA00023077"/>
    </source>
</evidence>
<dbReference type="CDD" id="cd01347">
    <property type="entry name" value="ligand_gated_channel"/>
    <property type="match status" value="1"/>
</dbReference>
<comment type="caution">
    <text evidence="24">The sequence shown here is derived from an EMBL/GenBank/DDBJ whole genome shotgun (WGS) entry which is preliminary data.</text>
</comment>
<dbReference type="Pfam" id="PF00593">
    <property type="entry name" value="TonB_dep_Rec_b-barrel"/>
    <property type="match status" value="1"/>
</dbReference>
<evidence type="ECO:0000256" key="19">
    <source>
        <dbReference type="PROSITE-ProRule" id="PRU01360"/>
    </source>
</evidence>
<dbReference type="GO" id="GO:0038023">
    <property type="term" value="F:signaling receptor activity"/>
    <property type="evidence" value="ECO:0007669"/>
    <property type="project" value="InterPro"/>
</dbReference>
<dbReference type="SUPFAM" id="SSF56935">
    <property type="entry name" value="Porins"/>
    <property type="match status" value="1"/>
</dbReference>
<dbReference type="Pfam" id="PF07660">
    <property type="entry name" value="STN"/>
    <property type="match status" value="1"/>
</dbReference>
<keyword evidence="5" id="KW-0410">Iron transport</keyword>